<gene>
    <name evidence="8" type="ORF">HYY65_10210</name>
</gene>
<evidence type="ECO:0000256" key="4">
    <source>
        <dbReference type="ARBA" id="ARBA00022840"/>
    </source>
</evidence>
<evidence type="ECO:0000256" key="3">
    <source>
        <dbReference type="ARBA" id="ARBA00022741"/>
    </source>
</evidence>
<dbReference type="InterPro" id="IPR050086">
    <property type="entry name" value="MetN_ABC_transporter-like"/>
</dbReference>
<dbReference type="GO" id="GO:0016887">
    <property type="term" value="F:ATP hydrolysis activity"/>
    <property type="evidence" value="ECO:0007669"/>
    <property type="project" value="InterPro"/>
</dbReference>
<evidence type="ECO:0000256" key="1">
    <source>
        <dbReference type="ARBA" id="ARBA00022448"/>
    </source>
</evidence>
<keyword evidence="6" id="KW-0472">Membrane</keyword>
<organism evidence="8 9">
    <name type="scientific">Tectimicrobiota bacterium</name>
    <dbReference type="NCBI Taxonomy" id="2528274"/>
    <lineage>
        <taxon>Bacteria</taxon>
        <taxon>Pseudomonadati</taxon>
        <taxon>Nitrospinota/Tectimicrobiota group</taxon>
        <taxon>Candidatus Tectimicrobiota</taxon>
    </lineage>
</organism>
<reference evidence="8" key="1">
    <citation type="submission" date="2020-07" db="EMBL/GenBank/DDBJ databases">
        <title>Huge and variable diversity of episymbiotic CPR bacteria and DPANN archaea in groundwater ecosystems.</title>
        <authorList>
            <person name="He C.Y."/>
            <person name="Keren R."/>
            <person name="Whittaker M."/>
            <person name="Farag I.F."/>
            <person name="Doudna J."/>
            <person name="Cate J.H.D."/>
            <person name="Banfield J.F."/>
        </authorList>
    </citation>
    <scope>NUCLEOTIDE SEQUENCE</scope>
    <source>
        <strain evidence="8">NC_groundwater_717_Ag_S-0.2um_59_8</strain>
    </source>
</reference>
<dbReference type="GO" id="GO:0015416">
    <property type="term" value="F:ABC-type phosphonate transporter activity"/>
    <property type="evidence" value="ECO:0007669"/>
    <property type="project" value="InterPro"/>
</dbReference>
<keyword evidence="3" id="KW-0547">Nucleotide-binding</keyword>
<dbReference type="Gene3D" id="3.40.50.300">
    <property type="entry name" value="P-loop containing nucleotide triphosphate hydrolases"/>
    <property type="match status" value="1"/>
</dbReference>
<sequence>MAPSIEIENLVKVFDGRVAALDSLSLQVEEGEKVALIGPSGAGKTTLFRLLNCILTPTRGTLRLQGCDVTRLSEKSLRELRARIGTIYQQHNLVPQLRVAHNVLAGKLGRLSTARALWNFWDPRPDGDVVRALTQVGIAGKYWERTAALSGGQQQRVAVARALVQNPDILLADEPVSSVDPALAQEIVSLLADLAQEGGKTLVVSLHSVELALAHFPRIVGLRGGKLYFDLPPDQITAELLSGLFTRCEAERGVPERVLRGAVSPVFPLDSPYDKA</sequence>
<dbReference type="InterPro" id="IPR017871">
    <property type="entry name" value="ABC_transporter-like_CS"/>
</dbReference>
<dbReference type="SMART" id="SM00382">
    <property type="entry name" value="AAA"/>
    <property type="match status" value="1"/>
</dbReference>
<keyword evidence="5" id="KW-1278">Translocase</keyword>
<dbReference type="SUPFAM" id="SSF52540">
    <property type="entry name" value="P-loop containing nucleoside triphosphate hydrolases"/>
    <property type="match status" value="1"/>
</dbReference>
<dbReference type="Pfam" id="PF00005">
    <property type="entry name" value="ABC_tran"/>
    <property type="match status" value="1"/>
</dbReference>
<dbReference type="InterPro" id="IPR003593">
    <property type="entry name" value="AAA+_ATPase"/>
</dbReference>
<evidence type="ECO:0000259" key="7">
    <source>
        <dbReference type="PROSITE" id="PS50893"/>
    </source>
</evidence>
<name>A0A932M126_UNCTE</name>
<evidence type="ECO:0000313" key="9">
    <source>
        <dbReference type="Proteomes" id="UP000741360"/>
    </source>
</evidence>
<accession>A0A932M126</accession>
<proteinExistence type="predicted"/>
<dbReference type="InterPro" id="IPR003439">
    <property type="entry name" value="ABC_transporter-like_ATP-bd"/>
</dbReference>
<comment type="caution">
    <text evidence="8">The sequence shown here is derived from an EMBL/GenBank/DDBJ whole genome shotgun (WGS) entry which is preliminary data.</text>
</comment>
<evidence type="ECO:0000256" key="6">
    <source>
        <dbReference type="ARBA" id="ARBA00023136"/>
    </source>
</evidence>
<dbReference type="InterPro" id="IPR027417">
    <property type="entry name" value="P-loop_NTPase"/>
</dbReference>
<keyword evidence="1" id="KW-0813">Transport</keyword>
<dbReference type="PANTHER" id="PTHR43166:SF6">
    <property type="entry name" value="PHOSPHONATES IMPORT ATP-BINDING PROTEIN PHNC"/>
    <property type="match status" value="1"/>
</dbReference>
<dbReference type="PROSITE" id="PS00211">
    <property type="entry name" value="ABC_TRANSPORTER_1"/>
    <property type="match status" value="1"/>
</dbReference>
<dbReference type="CDD" id="cd03256">
    <property type="entry name" value="ABC_PhnC_transporter"/>
    <property type="match status" value="1"/>
</dbReference>
<dbReference type="GO" id="GO:0005524">
    <property type="term" value="F:ATP binding"/>
    <property type="evidence" value="ECO:0007669"/>
    <property type="project" value="UniProtKB-KW"/>
</dbReference>
<feature type="domain" description="ABC transporter" evidence="7">
    <location>
        <begin position="5"/>
        <end position="249"/>
    </location>
</feature>
<evidence type="ECO:0000256" key="5">
    <source>
        <dbReference type="ARBA" id="ARBA00022967"/>
    </source>
</evidence>
<protein>
    <submittedName>
        <fullName evidence="8">Phosphonate ABC transporter ATP-binding protein</fullName>
    </submittedName>
</protein>
<dbReference type="AlphaFoldDB" id="A0A932M126"/>
<keyword evidence="2" id="KW-1003">Cell membrane</keyword>
<dbReference type="Proteomes" id="UP000741360">
    <property type="component" value="Unassembled WGS sequence"/>
</dbReference>
<dbReference type="EMBL" id="JACPSX010000195">
    <property type="protein sequence ID" value="MBI3015412.1"/>
    <property type="molecule type" value="Genomic_DNA"/>
</dbReference>
<dbReference type="GO" id="GO:0016020">
    <property type="term" value="C:membrane"/>
    <property type="evidence" value="ECO:0007669"/>
    <property type="project" value="InterPro"/>
</dbReference>
<dbReference type="InterPro" id="IPR012693">
    <property type="entry name" value="ABC_transpr_PhnC"/>
</dbReference>
<evidence type="ECO:0000313" key="8">
    <source>
        <dbReference type="EMBL" id="MBI3015412.1"/>
    </source>
</evidence>
<evidence type="ECO:0000256" key="2">
    <source>
        <dbReference type="ARBA" id="ARBA00022475"/>
    </source>
</evidence>
<keyword evidence="4 8" id="KW-0067">ATP-binding</keyword>
<dbReference type="PANTHER" id="PTHR43166">
    <property type="entry name" value="AMINO ACID IMPORT ATP-BINDING PROTEIN"/>
    <property type="match status" value="1"/>
</dbReference>
<dbReference type="PROSITE" id="PS50893">
    <property type="entry name" value="ABC_TRANSPORTER_2"/>
    <property type="match status" value="1"/>
</dbReference>